<feature type="transmembrane region" description="Helical" evidence="9">
    <location>
        <begin position="408"/>
        <end position="430"/>
    </location>
</feature>
<dbReference type="Proteomes" id="UP001629392">
    <property type="component" value="Unassembled WGS sequence"/>
</dbReference>
<evidence type="ECO:0000256" key="1">
    <source>
        <dbReference type="ARBA" id="ARBA00004651"/>
    </source>
</evidence>
<dbReference type="Gene3D" id="1.20.1250.20">
    <property type="entry name" value="MFS general substrate transporter like domains"/>
    <property type="match status" value="2"/>
</dbReference>
<feature type="transmembrane region" description="Helical" evidence="9">
    <location>
        <begin position="26"/>
        <end position="51"/>
    </location>
</feature>
<dbReference type="PANTHER" id="PTHR43528:SF1">
    <property type="entry name" value="ALPHA-KETOGLUTARATE PERMEASE"/>
    <property type="match status" value="1"/>
</dbReference>
<organism evidence="11 12">
    <name type="scientific">Paraburkholderia strydomiana</name>
    <dbReference type="NCBI Taxonomy" id="1245417"/>
    <lineage>
        <taxon>Bacteria</taxon>
        <taxon>Pseudomonadati</taxon>
        <taxon>Pseudomonadota</taxon>
        <taxon>Betaproteobacteria</taxon>
        <taxon>Burkholderiales</taxon>
        <taxon>Burkholderiaceae</taxon>
        <taxon>Paraburkholderia</taxon>
    </lineage>
</organism>
<dbReference type="SUPFAM" id="SSF103473">
    <property type="entry name" value="MFS general substrate transporter"/>
    <property type="match status" value="1"/>
</dbReference>
<feature type="domain" description="Major facilitator superfamily (MFS) profile" evidence="10">
    <location>
        <begin position="21"/>
        <end position="435"/>
    </location>
</feature>
<feature type="transmembrane region" description="Helical" evidence="9">
    <location>
        <begin position="194"/>
        <end position="214"/>
    </location>
</feature>
<evidence type="ECO:0000256" key="2">
    <source>
        <dbReference type="ARBA" id="ARBA00008240"/>
    </source>
</evidence>
<keyword evidence="3" id="KW-0813">Transport</keyword>
<dbReference type="InterPro" id="IPR020846">
    <property type="entry name" value="MFS_dom"/>
</dbReference>
<dbReference type="InterPro" id="IPR051084">
    <property type="entry name" value="H+-coupled_symporters"/>
</dbReference>
<dbReference type="InterPro" id="IPR036259">
    <property type="entry name" value="MFS_trans_sf"/>
</dbReference>
<dbReference type="PANTHER" id="PTHR43528">
    <property type="entry name" value="ALPHA-KETOGLUTARATE PERMEASE"/>
    <property type="match status" value="1"/>
</dbReference>
<evidence type="ECO:0000259" key="10">
    <source>
        <dbReference type="PROSITE" id="PS50850"/>
    </source>
</evidence>
<gene>
    <name evidence="11" type="ORF">PQQ73_36485</name>
</gene>
<accession>A0ABW9ES32</accession>
<evidence type="ECO:0000256" key="8">
    <source>
        <dbReference type="ARBA" id="ARBA00023136"/>
    </source>
</evidence>
<dbReference type="EMBL" id="JAQQCL010000055">
    <property type="protein sequence ID" value="MFM0721788.1"/>
    <property type="molecule type" value="Genomic_DNA"/>
</dbReference>
<keyword evidence="7 9" id="KW-1133">Transmembrane helix</keyword>
<feature type="transmembrane region" description="Helical" evidence="9">
    <location>
        <begin position="247"/>
        <end position="268"/>
    </location>
</feature>
<keyword evidence="6" id="KW-0769">Symport</keyword>
<keyword evidence="8 9" id="KW-0472">Membrane</keyword>
<protein>
    <submittedName>
        <fullName evidence="11">MFS transporter</fullName>
    </submittedName>
</protein>
<feature type="transmembrane region" description="Helical" evidence="9">
    <location>
        <begin position="120"/>
        <end position="146"/>
    </location>
</feature>
<comment type="caution">
    <text evidence="11">The sequence shown here is derived from an EMBL/GenBank/DDBJ whole genome shotgun (WGS) entry which is preliminary data.</text>
</comment>
<sequence length="439" mass="46152">MQTPPTGAADLVLTPMQKCQAVAMSCLGWAFDLFDLFILLYVTPILAHVFFDSSNQMLSLAAVYAAFTVTLVMRPVGGYVFGHFSDRHGRKRTLVIASVGVGVVTALMGVVPAYQTIGIAAPLLFLFLRLVQGVFMGGMVAATHTLGTESIGPKHRGLASGIITGGGSGIGKLFASLVFLLVSFAFPGPLFTEWGWRFMFFSGLISSLLGLFVFSRLHESPLWLALAAKRRHQPASRSDERSLLRDGFAGVMSGCVLLTLAGGGLSYLTSGYLPTFLKIVNDLPHTELGLIMSCAAVCVTASSVASGALTDRIGRRRGMLLCGAVSLVSIPLLYLGLGKAQTTGVIAAYAIALSAIGTFCYAPLLIVLNERFPTELRARGTAVSWNIGFAIGGSMPALVSLITKDASALAVTLAATCGLVSLVYLAVALLTPETKGAMD</sequence>
<dbReference type="RefSeq" id="WP_408157938.1">
    <property type="nucleotide sequence ID" value="NZ_JAQQCL010000055.1"/>
</dbReference>
<dbReference type="PROSITE" id="PS50850">
    <property type="entry name" value="MFS"/>
    <property type="match status" value="1"/>
</dbReference>
<evidence type="ECO:0000256" key="6">
    <source>
        <dbReference type="ARBA" id="ARBA00022847"/>
    </source>
</evidence>
<feature type="transmembrane region" description="Helical" evidence="9">
    <location>
        <begin position="318"/>
        <end position="337"/>
    </location>
</feature>
<evidence type="ECO:0000256" key="3">
    <source>
        <dbReference type="ARBA" id="ARBA00022448"/>
    </source>
</evidence>
<feature type="transmembrane region" description="Helical" evidence="9">
    <location>
        <begin position="158"/>
        <end position="182"/>
    </location>
</feature>
<feature type="transmembrane region" description="Helical" evidence="9">
    <location>
        <begin position="57"/>
        <end position="81"/>
    </location>
</feature>
<evidence type="ECO:0000256" key="9">
    <source>
        <dbReference type="SAM" id="Phobius"/>
    </source>
</evidence>
<feature type="transmembrane region" description="Helical" evidence="9">
    <location>
        <begin position="288"/>
        <end position="309"/>
    </location>
</feature>
<dbReference type="InterPro" id="IPR005829">
    <property type="entry name" value="Sugar_transporter_CS"/>
</dbReference>
<comment type="subcellular location">
    <subcellularLocation>
        <location evidence="1">Cell membrane</location>
        <topology evidence="1">Multi-pass membrane protein</topology>
    </subcellularLocation>
</comment>
<evidence type="ECO:0000256" key="5">
    <source>
        <dbReference type="ARBA" id="ARBA00022692"/>
    </source>
</evidence>
<evidence type="ECO:0000313" key="11">
    <source>
        <dbReference type="EMBL" id="MFM0721788.1"/>
    </source>
</evidence>
<dbReference type="Pfam" id="PF07690">
    <property type="entry name" value="MFS_1"/>
    <property type="match status" value="1"/>
</dbReference>
<comment type="similarity">
    <text evidence="2">Belongs to the major facilitator superfamily. Metabolite:H+ Symporter (MHS) family (TC 2.A.1.6) family.</text>
</comment>
<feature type="transmembrane region" description="Helical" evidence="9">
    <location>
        <begin position="343"/>
        <end position="368"/>
    </location>
</feature>
<evidence type="ECO:0000313" key="12">
    <source>
        <dbReference type="Proteomes" id="UP001629392"/>
    </source>
</evidence>
<reference evidence="11 12" key="1">
    <citation type="journal article" date="2024" name="Chem. Sci.">
        <title>Discovery of megapolipeptins by genome mining of a Burkholderiales bacteria collection.</title>
        <authorList>
            <person name="Paulo B.S."/>
            <person name="Recchia M.J.J."/>
            <person name="Lee S."/>
            <person name="Fergusson C.H."/>
            <person name="Romanowski S.B."/>
            <person name="Hernandez A."/>
            <person name="Krull N."/>
            <person name="Liu D.Y."/>
            <person name="Cavanagh H."/>
            <person name="Bos A."/>
            <person name="Gray C.A."/>
            <person name="Murphy B.T."/>
            <person name="Linington R.G."/>
            <person name="Eustaquio A.S."/>
        </authorList>
    </citation>
    <scope>NUCLEOTIDE SEQUENCE [LARGE SCALE GENOMIC DNA]</scope>
    <source>
        <strain evidence="11 12">RL17-350-BIC-E</strain>
    </source>
</reference>
<name>A0ABW9ES32_9BURK</name>
<proteinExistence type="inferred from homology"/>
<dbReference type="InterPro" id="IPR011701">
    <property type="entry name" value="MFS"/>
</dbReference>
<feature type="transmembrane region" description="Helical" evidence="9">
    <location>
        <begin position="380"/>
        <end position="402"/>
    </location>
</feature>
<evidence type="ECO:0000256" key="7">
    <source>
        <dbReference type="ARBA" id="ARBA00022989"/>
    </source>
</evidence>
<feature type="transmembrane region" description="Helical" evidence="9">
    <location>
        <begin position="93"/>
        <end position="114"/>
    </location>
</feature>
<keyword evidence="12" id="KW-1185">Reference proteome</keyword>
<keyword evidence="5 9" id="KW-0812">Transmembrane</keyword>
<evidence type="ECO:0000256" key="4">
    <source>
        <dbReference type="ARBA" id="ARBA00022475"/>
    </source>
</evidence>
<keyword evidence="4" id="KW-1003">Cell membrane</keyword>
<dbReference type="PROSITE" id="PS00217">
    <property type="entry name" value="SUGAR_TRANSPORT_2"/>
    <property type="match status" value="1"/>
</dbReference>